<evidence type="ECO:0000259" key="5">
    <source>
        <dbReference type="PROSITE" id="PS50011"/>
    </source>
</evidence>
<keyword evidence="1" id="KW-0808">Transferase</keyword>
<comment type="caution">
    <text evidence="7">The sequence shown here is derived from an EMBL/GenBank/DDBJ whole genome shotgun (WGS) entry which is preliminary data.</text>
</comment>
<dbReference type="InterPro" id="IPR008271">
    <property type="entry name" value="Ser/Thr_kinase_AS"/>
</dbReference>
<proteinExistence type="predicted"/>
<dbReference type="PROSITE" id="PS50011">
    <property type="entry name" value="PROTEIN_KINASE_DOM"/>
    <property type="match status" value="1"/>
</dbReference>
<dbReference type="Gene3D" id="3.30.200.20">
    <property type="entry name" value="Phosphorylase Kinase, domain 1"/>
    <property type="match status" value="1"/>
</dbReference>
<dbReference type="Gene3D" id="3.30.450.40">
    <property type="match status" value="1"/>
</dbReference>
<protein>
    <submittedName>
        <fullName evidence="7">HDOD domain-containing protein</fullName>
    </submittedName>
</protein>
<feature type="domain" description="Protein kinase" evidence="5">
    <location>
        <begin position="18"/>
        <end position="282"/>
    </location>
</feature>
<dbReference type="Proteomes" id="UP000430120">
    <property type="component" value="Unassembled WGS sequence"/>
</dbReference>
<evidence type="ECO:0000313" key="7">
    <source>
        <dbReference type="EMBL" id="KAB0585370.1"/>
    </source>
</evidence>
<dbReference type="PROSITE" id="PS51833">
    <property type="entry name" value="HDOD"/>
    <property type="match status" value="1"/>
</dbReference>
<dbReference type="PANTHER" id="PTHR43289:SF34">
    <property type="entry name" value="SERINE_THREONINE-PROTEIN KINASE YBDM-RELATED"/>
    <property type="match status" value="1"/>
</dbReference>
<sequence length="826" mass="88580">MLSTVNHAPRPSTQVGRFLLRRALGRGAQASVWLAHDPKLDREVALKLRHEPLGADEMDAWLHEARAVSRLRHPHIVPVFEADVHEGRPYMVFEWVPGGSLAERLARGPLPWREALRMACDVLDALQVAHHAGVVHRDLKPTNILIDAQGHARVMDFGIAARLDASGRAEPRTGPEAGAIVGTPGYIAPEAARGAPPAPAMDVFSLALILVEMLAGHPARTPEADPVAAMRRAATVPVTLPQDLGDRADAHLRAILAEALAHEPAQRTASAQALREALVNWLDGIDAGANSTLPMPLDMGAGTPSAGQGTLEFLWRRMRHKSDFPALGEAVARIHRVASDEQANLSSLSNEILKDVALTHKLLRLVNSASFVHAGGGTIGTVSRAVALVGLSGVRNMALSLVLLEHMRDRAHAQALTQEFLRALMAGMLAQGFSKTPQEREEAFLGAMFRNLGRLLVGFYFVEEAQEVRELAARVGESTAAWRVLGVDYETLGCEVVRRWGLPTPLQQVMRLPAGRVPTRPVTEPAERLRWLASAANEVADALLSTDPSQASGRLEALAKAYAPALGLQSALVAEAVRQAREQVGDFVQASALVLAADSPVRQWLAAPTTAAPAEDATLALALDATTLPPDALPDPAEPTLRLPQAAQDGALVQALLTAGIADVTQAMVSDQVDLSQVLRMVLETFYRAVGFSRVVFCLRDAKGELLTGRFGVGEGVEAVCQAFRVPLQAPAGKAPDLFTAVCQRGADTLIHDTAAGAIAEALPPWFHQQVRASAFLVLPLVLKQSSFGLIYADLLPPDRLVLGEQVLAQLRTLRNQAVMAFRQLS</sequence>
<dbReference type="SMART" id="SM00220">
    <property type="entry name" value="S_TKc"/>
    <property type="match status" value="1"/>
</dbReference>
<dbReference type="InterPro" id="IPR013976">
    <property type="entry name" value="HDOD"/>
</dbReference>
<dbReference type="CDD" id="cd14014">
    <property type="entry name" value="STKc_PknB_like"/>
    <property type="match status" value="1"/>
</dbReference>
<dbReference type="PANTHER" id="PTHR43289">
    <property type="entry name" value="MITOGEN-ACTIVATED PROTEIN KINASE KINASE KINASE 20-RELATED"/>
    <property type="match status" value="1"/>
</dbReference>
<dbReference type="OrthoDB" id="9791419at2"/>
<reference evidence="7 8" key="1">
    <citation type="submission" date="2019-09" db="EMBL/GenBank/DDBJ databases">
        <title>Draft genome sequences of 48 bacterial type strains from the CCUG.</title>
        <authorList>
            <person name="Tunovic T."/>
            <person name="Pineiro-Iglesias B."/>
            <person name="Unosson C."/>
            <person name="Inganas E."/>
            <person name="Ohlen M."/>
            <person name="Cardew S."/>
            <person name="Jensie-Markopoulos S."/>
            <person name="Salva-Serra F."/>
            <person name="Jaen-Luchoro D."/>
            <person name="Karlsson R."/>
            <person name="Svensson-Stadler L."/>
            <person name="Chun J."/>
            <person name="Moore E."/>
        </authorList>
    </citation>
    <scope>NUCLEOTIDE SEQUENCE [LARGE SCALE GENOMIC DNA]</scope>
    <source>
        <strain evidence="7 8">CCUG 30977</strain>
    </source>
</reference>
<evidence type="ECO:0000256" key="1">
    <source>
        <dbReference type="ARBA" id="ARBA00022679"/>
    </source>
</evidence>
<organism evidence="7 8">
    <name type="scientific">Ideonella dechloratans</name>
    <dbReference type="NCBI Taxonomy" id="36863"/>
    <lineage>
        <taxon>Bacteria</taxon>
        <taxon>Pseudomonadati</taxon>
        <taxon>Pseudomonadota</taxon>
        <taxon>Betaproteobacteria</taxon>
        <taxon>Burkholderiales</taxon>
        <taxon>Sphaerotilaceae</taxon>
        <taxon>Ideonella</taxon>
    </lineage>
</organism>
<dbReference type="SUPFAM" id="SSF109604">
    <property type="entry name" value="HD-domain/PDEase-like"/>
    <property type="match status" value="1"/>
</dbReference>
<dbReference type="SUPFAM" id="SSF55781">
    <property type="entry name" value="GAF domain-like"/>
    <property type="match status" value="1"/>
</dbReference>
<name>A0A643FI65_IDEDE</name>
<dbReference type="Gene3D" id="1.10.3210.10">
    <property type="entry name" value="Hypothetical protein af1432"/>
    <property type="match status" value="1"/>
</dbReference>
<evidence type="ECO:0000259" key="6">
    <source>
        <dbReference type="PROSITE" id="PS51833"/>
    </source>
</evidence>
<dbReference type="InterPro" id="IPR011009">
    <property type="entry name" value="Kinase-like_dom_sf"/>
</dbReference>
<dbReference type="InterPro" id="IPR029016">
    <property type="entry name" value="GAF-like_dom_sf"/>
</dbReference>
<dbReference type="EMBL" id="VZPB01000001">
    <property type="protein sequence ID" value="KAB0585370.1"/>
    <property type="molecule type" value="Genomic_DNA"/>
</dbReference>
<dbReference type="AlphaFoldDB" id="A0A643FI65"/>
<keyword evidence="2" id="KW-0547">Nucleotide-binding</keyword>
<feature type="domain" description="HDOD" evidence="6">
    <location>
        <begin position="324"/>
        <end position="516"/>
    </location>
</feature>
<evidence type="ECO:0000256" key="2">
    <source>
        <dbReference type="ARBA" id="ARBA00022741"/>
    </source>
</evidence>
<keyword evidence="3" id="KW-0418">Kinase</keyword>
<evidence type="ECO:0000256" key="3">
    <source>
        <dbReference type="ARBA" id="ARBA00022777"/>
    </source>
</evidence>
<dbReference type="Pfam" id="PF08668">
    <property type="entry name" value="HDOD"/>
    <property type="match status" value="1"/>
</dbReference>
<keyword evidence="4" id="KW-0067">ATP-binding</keyword>
<keyword evidence="8" id="KW-1185">Reference proteome</keyword>
<dbReference type="Pfam" id="PF00069">
    <property type="entry name" value="Pkinase"/>
    <property type="match status" value="1"/>
</dbReference>
<dbReference type="GO" id="GO:0005524">
    <property type="term" value="F:ATP binding"/>
    <property type="evidence" value="ECO:0007669"/>
    <property type="project" value="UniProtKB-KW"/>
</dbReference>
<evidence type="ECO:0000313" key="8">
    <source>
        <dbReference type="Proteomes" id="UP000430120"/>
    </source>
</evidence>
<evidence type="ECO:0000256" key="4">
    <source>
        <dbReference type="ARBA" id="ARBA00022840"/>
    </source>
</evidence>
<accession>A0A643FI65</accession>
<dbReference type="PROSITE" id="PS00108">
    <property type="entry name" value="PROTEIN_KINASE_ST"/>
    <property type="match status" value="1"/>
</dbReference>
<dbReference type="SUPFAM" id="SSF56112">
    <property type="entry name" value="Protein kinase-like (PK-like)"/>
    <property type="match status" value="1"/>
</dbReference>
<gene>
    <name evidence="7" type="ORF">F7Q92_00275</name>
</gene>
<dbReference type="InterPro" id="IPR000719">
    <property type="entry name" value="Prot_kinase_dom"/>
</dbReference>
<dbReference type="Gene3D" id="1.10.510.10">
    <property type="entry name" value="Transferase(Phosphotransferase) domain 1"/>
    <property type="match status" value="1"/>
</dbReference>
<dbReference type="GO" id="GO:0004674">
    <property type="term" value="F:protein serine/threonine kinase activity"/>
    <property type="evidence" value="ECO:0007669"/>
    <property type="project" value="TreeGrafter"/>
</dbReference>
<dbReference type="RefSeq" id="WP_151121944.1">
    <property type="nucleotide sequence ID" value="NZ_CP088081.1"/>
</dbReference>